<comment type="caution">
    <text evidence="6">The sequence shown here is derived from an EMBL/GenBank/DDBJ whole genome shotgun (WGS) entry which is preliminary data.</text>
</comment>
<evidence type="ECO:0000256" key="3">
    <source>
        <dbReference type="ARBA" id="ARBA00022525"/>
    </source>
</evidence>
<keyword evidence="7" id="KW-1185">Reference proteome</keyword>
<accession>A0AAV8X9U1</accession>
<gene>
    <name evidence="6" type="ORF">NQ318_016624</name>
</gene>
<dbReference type="InterPro" id="IPR013818">
    <property type="entry name" value="Lipase"/>
</dbReference>
<proteinExistence type="inferred from homology"/>
<dbReference type="GO" id="GO:0016298">
    <property type="term" value="F:lipase activity"/>
    <property type="evidence" value="ECO:0007669"/>
    <property type="project" value="InterPro"/>
</dbReference>
<name>A0AAV8X9U1_9CUCU</name>
<dbReference type="GO" id="GO:0016042">
    <property type="term" value="P:lipid catabolic process"/>
    <property type="evidence" value="ECO:0007669"/>
    <property type="project" value="TreeGrafter"/>
</dbReference>
<sequence length="266" mass="29725">MKVNQNANSQIVPDEIDYKNFPMPAFPPNLNPTNVQTRQTTFNLGPCRIVLNPTCPDPDVTFFLWNRGHAEKPQEIRVGSRLDHSNLRAIDFDPTKPSKIIIHGYNSDMFLNALAEIRKEYVKTTEDNIFAVNWSPLNRSPCYVGALLNTKHVGTCSAQLVERIREMGGTDIHVIGFSLGAHIANYMAIALRPYKIPRITGLDPAFPGFITPNPEAKLDKTDGEFVDVYHTNAFLQGKVEESGHVDFYINGGVVQPGCWAENSKNL</sequence>
<comment type="similarity">
    <text evidence="2 4">Belongs to the AB hydrolase superfamily. Lipase family.</text>
</comment>
<dbReference type="PANTHER" id="PTHR11610">
    <property type="entry name" value="LIPASE"/>
    <property type="match status" value="1"/>
</dbReference>
<dbReference type="SUPFAM" id="SSF53474">
    <property type="entry name" value="alpha/beta-Hydrolases"/>
    <property type="match status" value="1"/>
</dbReference>
<dbReference type="GO" id="GO:0017171">
    <property type="term" value="F:serine hydrolase activity"/>
    <property type="evidence" value="ECO:0007669"/>
    <property type="project" value="TreeGrafter"/>
</dbReference>
<evidence type="ECO:0000313" key="6">
    <source>
        <dbReference type="EMBL" id="KAJ8935331.1"/>
    </source>
</evidence>
<dbReference type="Proteomes" id="UP001162162">
    <property type="component" value="Unassembled WGS sequence"/>
</dbReference>
<evidence type="ECO:0000256" key="4">
    <source>
        <dbReference type="RuleBase" id="RU004262"/>
    </source>
</evidence>
<comment type="subcellular location">
    <subcellularLocation>
        <location evidence="1">Secreted</location>
    </subcellularLocation>
</comment>
<dbReference type="PANTHER" id="PTHR11610:SF151">
    <property type="entry name" value="PHOSPHOLIPASE A1 MEMBER A-LIKE PROTEIN"/>
    <property type="match status" value="1"/>
</dbReference>
<keyword evidence="3" id="KW-0964">Secreted</keyword>
<evidence type="ECO:0000256" key="1">
    <source>
        <dbReference type="ARBA" id="ARBA00004613"/>
    </source>
</evidence>
<dbReference type="InterPro" id="IPR000734">
    <property type="entry name" value="TAG_lipase"/>
</dbReference>
<organism evidence="6 7">
    <name type="scientific">Aromia moschata</name>
    <dbReference type="NCBI Taxonomy" id="1265417"/>
    <lineage>
        <taxon>Eukaryota</taxon>
        <taxon>Metazoa</taxon>
        <taxon>Ecdysozoa</taxon>
        <taxon>Arthropoda</taxon>
        <taxon>Hexapoda</taxon>
        <taxon>Insecta</taxon>
        <taxon>Pterygota</taxon>
        <taxon>Neoptera</taxon>
        <taxon>Endopterygota</taxon>
        <taxon>Coleoptera</taxon>
        <taxon>Polyphaga</taxon>
        <taxon>Cucujiformia</taxon>
        <taxon>Chrysomeloidea</taxon>
        <taxon>Cerambycidae</taxon>
        <taxon>Cerambycinae</taxon>
        <taxon>Callichromatini</taxon>
        <taxon>Aromia</taxon>
    </lineage>
</organism>
<protein>
    <recommendedName>
        <fullName evidence="5">Lipase domain-containing protein</fullName>
    </recommendedName>
</protein>
<reference evidence="6" key="1">
    <citation type="journal article" date="2023" name="Insect Mol. Biol.">
        <title>Genome sequencing provides insights into the evolution of gene families encoding plant cell wall-degrading enzymes in longhorned beetles.</title>
        <authorList>
            <person name="Shin N.R."/>
            <person name="Okamura Y."/>
            <person name="Kirsch R."/>
            <person name="Pauchet Y."/>
        </authorList>
    </citation>
    <scope>NUCLEOTIDE SEQUENCE</scope>
    <source>
        <strain evidence="6">AMC_N1</strain>
    </source>
</reference>
<dbReference type="GO" id="GO:0005615">
    <property type="term" value="C:extracellular space"/>
    <property type="evidence" value="ECO:0007669"/>
    <property type="project" value="TreeGrafter"/>
</dbReference>
<dbReference type="InterPro" id="IPR029058">
    <property type="entry name" value="AB_hydrolase_fold"/>
</dbReference>
<evidence type="ECO:0000256" key="2">
    <source>
        <dbReference type="ARBA" id="ARBA00010701"/>
    </source>
</evidence>
<evidence type="ECO:0000259" key="5">
    <source>
        <dbReference type="Pfam" id="PF00151"/>
    </source>
</evidence>
<dbReference type="PRINTS" id="PR00821">
    <property type="entry name" value="TAGLIPASE"/>
</dbReference>
<dbReference type="Pfam" id="PF00151">
    <property type="entry name" value="Lipase"/>
    <property type="match status" value="1"/>
</dbReference>
<dbReference type="Gene3D" id="3.40.50.1820">
    <property type="entry name" value="alpha/beta hydrolase"/>
    <property type="match status" value="1"/>
</dbReference>
<dbReference type="EMBL" id="JAPWTK010000894">
    <property type="protein sequence ID" value="KAJ8935331.1"/>
    <property type="molecule type" value="Genomic_DNA"/>
</dbReference>
<dbReference type="AlphaFoldDB" id="A0AAV8X9U1"/>
<evidence type="ECO:0000313" key="7">
    <source>
        <dbReference type="Proteomes" id="UP001162162"/>
    </source>
</evidence>
<feature type="domain" description="Lipase" evidence="5">
    <location>
        <begin position="54"/>
        <end position="260"/>
    </location>
</feature>